<evidence type="ECO:0000313" key="4">
    <source>
        <dbReference type="Proteomes" id="UP000291020"/>
    </source>
</evidence>
<sequence>MDQEVKNKLYPGTKAPLPFYQNTQSESVTLECYISGHPAPTVSWYREDYQIESSIDFQITFKAGVARLVIREAFAEDSGRFTCTATNAAGTVSSSCHLHVQEKQQKPFFKKKLTSLRLRHFGPAHFDCRLTPIGDPTMVVEWLHDGKPLEAANRLRMINEFGYCSLDYGVAYPRDSGVITCRASNKYGTDHTSATLIVKDEKSLVEETQLPEGRKGLQRIEEMERMAHEGALAGVTEDQKEKQILLKNLRILKSQSPSQASLNARFPLKMWRGNGIVVMWSSHPIVNTLLHPGVVAKFSLLKMLVRKTKESTALL</sequence>
<dbReference type="STRING" id="38772.ENSGAGP00000013932"/>
<dbReference type="SUPFAM" id="SSF48726">
    <property type="entry name" value="Immunoglobulin"/>
    <property type="match status" value="2"/>
</dbReference>
<evidence type="ECO:0000313" key="3">
    <source>
        <dbReference type="Ensembl" id="ENSGAGP00000013932.1"/>
    </source>
</evidence>
<dbReference type="SMART" id="SM00409">
    <property type="entry name" value="IG"/>
    <property type="match status" value="2"/>
</dbReference>
<dbReference type="GO" id="GO:0055013">
    <property type="term" value="P:cardiac muscle cell development"/>
    <property type="evidence" value="ECO:0007669"/>
    <property type="project" value="UniProtKB-ARBA"/>
</dbReference>
<protein>
    <recommendedName>
        <fullName evidence="2">Ig-like domain-containing protein</fullName>
    </recommendedName>
</protein>
<organism evidence="3 4">
    <name type="scientific">Gopherus agassizii</name>
    <name type="common">Agassiz's desert tortoise</name>
    <dbReference type="NCBI Taxonomy" id="38772"/>
    <lineage>
        <taxon>Eukaryota</taxon>
        <taxon>Metazoa</taxon>
        <taxon>Chordata</taxon>
        <taxon>Craniata</taxon>
        <taxon>Vertebrata</taxon>
        <taxon>Euteleostomi</taxon>
        <taxon>Archelosauria</taxon>
        <taxon>Testudinata</taxon>
        <taxon>Testudines</taxon>
        <taxon>Cryptodira</taxon>
        <taxon>Durocryptodira</taxon>
        <taxon>Testudinoidea</taxon>
        <taxon>Testudinidae</taxon>
        <taxon>Gopherus</taxon>
    </lineage>
</organism>
<dbReference type="InterPro" id="IPR003599">
    <property type="entry name" value="Ig_sub"/>
</dbReference>
<dbReference type="Pfam" id="PF07679">
    <property type="entry name" value="I-set"/>
    <property type="match status" value="2"/>
</dbReference>
<feature type="domain" description="Ig-like" evidence="2">
    <location>
        <begin position="11"/>
        <end position="99"/>
    </location>
</feature>
<reference evidence="3" key="2">
    <citation type="submission" date="2025-08" db="UniProtKB">
        <authorList>
            <consortium name="Ensembl"/>
        </authorList>
    </citation>
    <scope>IDENTIFICATION</scope>
</reference>
<dbReference type="FunFam" id="2.60.40.10:FF:000659">
    <property type="entry name" value="titin isoform X1"/>
    <property type="match status" value="1"/>
</dbReference>
<name>A0A452HGE4_9SAUR</name>
<dbReference type="PANTHER" id="PTHR47633">
    <property type="entry name" value="IMMUNOGLOBULIN"/>
    <property type="match status" value="1"/>
</dbReference>
<dbReference type="InterPro" id="IPR013783">
    <property type="entry name" value="Ig-like_fold"/>
</dbReference>
<dbReference type="Gene3D" id="2.60.40.10">
    <property type="entry name" value="Immunoglobulins"/>
    <property type="match status" value="2"/>
</dbReference>
<dbReference type="GO" id="GO:0003007">
    <property type="term" value="P:heart morphogenesis"/>
    <property type="evidence" value="ECO:0007669"/>
    <property type="project" value="UniProtKB-ARBA"/>
</dbReference>
<dbReference type="Ensembl" id="ENSGAGT00000015952.1">
    <property type="protein sequence ID" value="ENSGAGP00000013932.1"/>
    <property type="gene ID" value="ENSGAGG00000010612.1"/>
</dbReference>
<dbReference type="Proteomes" id="UP000291020">
    <property type="component" value="Unassembled WGS sequence"/>
</dbReference>
<dbReference type="InterPro" id="IPR003598">
    <property type="entry name" value="Ig_sub2"/>
</dbReference>
<dbReference type="InterPro" id="IPR013098">
    <property type="entry name" value="Ig_I-set"/>
</dbReference>
<accession>A0A452HGE4</accession>
<dbReference type="FunFam" id="2.60.40.10:FF:000107">
    <property type="entry name" value="Myosin, light chain kinase a"/>
    <property type="match status" value="1"/>
</dbReference>
<keyword evidence="1" id="KW-0393">Immunoglobulin domain</keyword>
<feature type="domain" description="Ig-like" evidence="2">
    <location>
        <begin position="107"/>
        <end position="197"/>
    </location>
</feature>
<dbReference type="InterPro" id="IPR007110">
    <property type="entry name" value="Ig-like_dom"/>
</dbReference>
<dbReference type="InterPro" id="IPR036179">
    <property type="entry name" value="Ig-like_dom_sf"/>
</dbReference>
<dbReference type="PROSITE" id="PS50835">
    <property type="entry name" value="IG_LIKE"/>
    <property type="match status" value="2"/>
</dbReference>
<dbReference type="PANTHER" id="PTHR47633:SF4">
    <property type="entry name" value="MYOPALLADIN ISOFORM X1"/>
    <property type="match status" value="1"/>
</dbReference>
<reference evidence="3" key="3">
    <citation type="submission" date="2025-09" db="UniProtKB">
        <authorList>
            <consortium name="Ensembl"/>
        </authorList>
    </citation>
    <scope>IDENTIFICATION</scope>
</reference>
<evidence type="ECO:0000256" key="1">
    <source>
        <dbReference type="ARBA" id="ARBA00023319"/>
    </source>
</evidence>
<reference evidence="4" key="1">
    <citation type="journal article" date="2017" name="PLoS ONE">
        <title>The Agassiz's desert tortoise genome provides a resource for the conservation of a threatened species.</title>
        <authorList>
            <person name="Tollis M."/>
            <person name="DeNardo D.F."/>
            <person name="Cornelius J.A."/>
            <person name="Dolby G.A."/>
            <person name="Edwards T."/>
            <person name="Henen B.T."/>
            <person name="Karl A.E."/>
            <person name="Murphy R.W."/>
            <person name="Kusumi K."/>
        </authorList>
    </citation>
    <scope>NUCLEOTIDE SEQUENCE [LARGE SCALE GENOMIC DNA]</scope>
</reference>
<dbReference type="SMART" id="SM00408">
    <property type="entry name" value="IGc2"/>
    <property type="match status" value="1"/>
</dbReference>
<keyword evidence="4" id="KW-1185">Reference proteome</keyword>
<evidence type="ECO:0000259" key="2">
    <source>
        <dbReference type="PROSITE" id="PS50835"/>
    </source>
</evidence>
<proteinExistence type="predicted"/>
<dbReference type="AlphaFoldDB" id="A0A452HGE4"/>